<evidence type="ECO:0000256" key="1">
    <source>
        <dbReference type="ARBA" id="ARBA00004141"/>
    </source>
</evidence>
<dbReference type="InterPro" id="IPR012506">
    <property type="entry name" value="TMEM86B-like"/>
</dbReference>
<evidence type="ECO:0000313" key="8">
    <source>
        <dbReference type="Proteomes" id="UP000634004"/>
    </source>
</evidence>
<protein>
    <recommendedName>
        <fullName evidence="9">Lysoplasmalogenase</fullName>
    </recommendedName>
</protein>
<proteinExistence type="inferred from homology"/>
<dbReference type="EMBL" id="BMZH01000013">
    <property type="protein sequence ID" value="GHB01819.1"/>
    <property type="molecule type" value="Genomic_DNA"/>
</dbReference>
<evidence type="ECO:0000256" key="3">
    <source>
        <dbReference type="ARBA" id="ARBA00022692"/>
    </source>
</evidence>
<evidence type="ECO:0000256" key="4">
    <source>
        <dbReference type="ARBA" id="ARBA00022989"/>
    </source>
</evidence>
<comment type="caution">
    <text evidence="7">The sequence shown here is derived from an EMBL/GenBank/DDBJ whole genome shotgun (WGS) entry which is preliminary data.</text>
</comment>
<feature type="transmembrane region" description="Helical" evidence="6">
    <location>
        <begin position="37"/>
        <end position="62"/>
    </location>
</feature>
<dbReference type="GO" id="GO:0016787">
    <property type="term" value="F:hydrolase activity"/>
    <property type="evidence" value="ECO:0007669"/>
    <property type="project" value="TreeGrafter"/>
</dbReference>
<evidence type="ECO:0000256" key="2">
    <source>
        <dbReference type="ARBA" id="ARBA00007375"/>
    </source>
</evidence>
<dbReference type="RefSeq" id="WP_189499100.1">
    <property type="nucleotide sequence ID" value="NZ_BMZH01000013.1"/>
</dbReference>
<evidence type="ECO:0000313" key="7">
    <source>
        <dbReference type="EMBL" id="GHB01819.1"/>
    </source>
</evidence>
<evidence type="ECO:0000256" key="5">
    <source>
        <dbReference type="ARBA" id="ARBA00023136"/>
    </source>
</evidence>
<feature type="transmembrane region" description="Helical" evidence="6">
    <location>
        <begin position="134"/>
        <end position="151"/>
    </location>
</feature>
<feature type="transmembrane region" description="Helical" evidence="6">
    <location>
        <begin position="189"/>
        <end position="209"/>
    </location>
</feature>
<keyword evidence="4 6" id="KW-1133">Transmembrane helix</keyword>
<accession>A0A8J3CUH6</accession>
<keyword evidence="3 6" id="KW-0812">Transmembrane</keyword>
<name>A0A8J3CUH6_9PROT</name>
<gene>
    <name evidence="7" type="ORF">GCM10009069_25740</name>
</gene>
<reference evidence="7" key="1">
    <citation type="journal article" date="2014" name="Int. J. Syst. Evol. Microbiol.">
        <title>Complete genome sequence of Corynebacterium casei LMG S-19264T (=DSM 44701T), isolated from a smear-ripened cheese.</title>
        <authorList>
            <consortium name="US DOE Joint Genome Institute (JGI-PGF)"/>
            <person name="Walter F."/>
            <person name="Albersmeier A."/>
            <person name="Kalinowski J."/>
            <person name="Ruckert C."/>
        </authorList>
    </citation>
    <scope>NUCLEOTIDE SEQUENCE</scope>
    <source>
        <strain evidence="7">KCTC 32513</strain>
    </source>
</reference>
<comment type="similarity">
    <text evidence="2">Belongs to the TMEM86 family.</text>
</comment>
<dbReference type="GO" id="GO:0016020">
    <property type="term" value="C:membrane"/>
    <property type="evidence" value="ECO:0007669"/>
    <property type="project" value="UniProtKB-SubCell"/>
</dbReference>
<dbReference type="PANTHER" id="PTHR31885:SF6">
    <property type="entry name" value="GH04784P"/>
    <property type="match status" value="1"/>
</dbReference>
<keyword evidence="5 6" id="KW-0472">Membrane</keyword>
<dbReference type="PANTHER" id="PTHR31885">
    <property type="entry name" value="GH04784P"/>
    <property type="match status" value="1"/>
</dbReference>
<sequence length="215" mass="23110">MPTYILSASILLSVLYGVVLCYRRPSVIKTVVKVAATALLTLWAYVLGGPWLLVAALAFGTLGDGFMSGDPKKWLLPGLLAFFVGHLAYLALFMTAPHAPLDGVTLSIACAVFLLTGGFLLYLWESLGDMRWPVVAYTTVIAFMGATAALLDIGTPLVAVGAAMFILSDVLVALEVFKFEEDARIRLLTSPLLWALYFGGQALIAYGFLLNSQLL</sequence>
<evidence type="ECO:0000256" key="6">
    <source>
        <dbReference type="SAM" id="Phobius"/>
    </source>
</evidence>
<reference evidence="7" key="2">
    <citation type="submission" date="2020-09" db="EMBL/GenBank/DDBJ databases">
        <authorList>
            <person name="Sun Q."/>
            <person name="Kim S."/>
        </authorList>
    </citation>
    <scope>NUCLEOTIDE SEQUENCE</scope>
    <source>
        <strain evidence="7">KCTC 32513</strain>
    </source>
</reference>
<feature type="transmembrane region" description="Helical" evidence="6">
    <location>
        <begin position="74"/>
        <end position="92"/>
    </location>
</feature>
<organism evidence="7 8">
    <name type="scientific">Algimonas arctica</name>
    <dbReference type="NCBI Taxonomy" id="1479486"/>
    <lineage>
        <taxon>Bacteria</taxon>
        <taxon>Pseudomonadati</taxon>
        <taxon>Pseudomonadota</taxon>
        <taxon>Alphaproteobacteria</taxon>
        <taxon>Maricaulales</taxon>
        <taxon>Robiginitomaculaceae</taxon>
        <taxon>Algimonas</taxon>
    </lineage>
</organism>
<comment type="subcellular location">
    <subcellularLocation>
        <location evidence="1">Membrane</location>
        <topology evidence="1">Multi-pass membrane protein</topology>
    </subcellularLocation>
</comment>
<dbReference type="AlphaFoldDB" id="A0A8J3CUH6"/>
<dbReference type="Proteomes" id="UP000634004">
    <property type="component" value="Unassembled WGS sequence"/>
</dbReference>
<feature type="transmembrane region" description="Helical" evidence="6">
    <location>
        <begin position="104"/>
        <end position="122"/>
    </location>
</feature>
<dbReference type="Pfam" id="PF07947">
    <property type="entry name" value="YhhN"/>
    <property type="match status" value="1"/>
</dbReference>
<keyword evidence="8" id="KW-1185">Reference proteome</keyword>
<evidence type="ECO:0008006" key="9">
    <source>
        <dbReference type="Google" id="ProtNLM"/>
    </source>
</evidence>